<dbReference type="Pfam" id="PF04991">
    <property type="entry name" value="LicD"/>
    <property type="match status" value="1"/>
</dbReference>
<evidence type="ECO:0000313" key="3">
    <source>
        <dbReference type="Proteomes" id="UP001257909"/>
    </source>
</evidence>
<dbReference type="PANTHER" id="PTHR43404:SF1">
    <property type="entry name" value="MNN4P"/>
    <property type="match status" value="1"/>
</dbReference>
<gene>
    <name evidence="2" type="ORF">J2W69_000130</name>
</gene>
<comment type="caution">
    <text evidence="2">The sequence shown here is derived from an EMBL/GenBank/DDBJ whole genome shotgun (WGS) entry which is preliminary data.</text>
</comment>
<accession>A0ABU1VUF4</accession>
<name>A0ABU1VUF4_9GAMM</name>
<organism evidence="2 3">
    <name type="scientific">Rheinheimera soli</name>
    <dbReference type="NCBI Taxonomy" id="443616"/>
    <lineage>
        <taxon>Bacteria</taxon>
        <taxon>Pseudomonadati</taxon>
        <taxon>Pseudomonadota</taxon>
        <taxon>Gammaproteobacteria</taxon>
        <taxon>Chromatiales</taxon>
        <taxon>Chromatiaceae</taxon>
        <taxon>Rheinheimera</taxon>
    </lineage>
</organism>
<reference evidence="2 3" key="1">
    <citation type="submission" date="2023-07" db="EMBL/GenBank/DDBJ databases">
        <title>Sorghum-associated microbial communities from plants grown in Nebraska, USA.</title>
        <authorList>
            <person name="Schachtman D."/>
        </authorList>
    </citation>
    <scope>NUCLEOTIDE SEQUENCE [LARGE SCALE GENOMIC DNA]</scope>
    <source>
        <strain evidence="2 3">4138</strain>
    </source>
</reference>
<dbReference type="EMBL" id="JAVDWR010000001">
    <property type="protein sequence ID" value="MDR7119215.1"/>
    <property type="molecule type" value="Genomic_DNA"/>
</dbReference>
<dbReference type="RefSeq" id="WP_310273560.1">
    <property type="nucleotide sequence ID" value="NZ_JAVDWR010000001.1"/>
</dbReference>
<dbReference type="InterPro" id="IPR052942">
    <property type="entry name" value="LPS_cholinephosphotransferase"/>
</dbReference>
<feature type="domain" description="LicD/FKTN/FKRP nucleotidyltransferase" evidence="1">
    <location>
        <begin position="128"/>
        <end position="179"/>
    </location>
</feature>
<dbReference type="InterPro" id="IPR007074">
    <property type="entry name" value="LicD/FKTN/FKRP_NTP_transf"/>
</dbReference>
<proteinExistence type="predicted"/>
<protein>
    <recommendedName>
        <fullName evidence="1">LicD/FKTN/FKRP nucleotidyltransferase domain-containing protein</fullName>
    </recommendedName>
</protein>
<dbReference type="PANTHER" id="PTHR43404">
    <property type="entry name" value="LIPOPOLYSACCHARIDE CHOLINEPHOSPHOTRANSFERASE LICD"/>
    <property type="match status" value="1"/>
</dbReference>
<keyword evidence="3" id="KW-1185">Reference proteome</keyword>
<evidence type="ECO:0000259" key="1">
    <source>
        <dbReference type="Pfam" id="PF04991"/>
    </source>
</evidence>
<evidence type="ECO:0000313" key="2">
    <source>
        <dbReference type="EMBL" id="MDR7119215.1"/>
    </source>
</evidence>
<sequence length="295" mass="33062">MHQPTNNTQTAYIYGAGAGGQKALPYYAERYHILGFIDSNESRQGDELCGLTIFAPAVLLRDQSLVLIASEYAEQIEDYLLNQLKLSKNRVIRVPVVYMKGTLLSDPHYLQLAQLSLTVLHQHLSAAAIRYHLEAGTLLGLYRDGQLIPWDTDLDLAFDAQQLPEMEAVLPQVIHELNQRTSLNYQLFALETHYEFGPVKPGMLRSYQIAADNGKAPAIDLFAKYQVGDKLYWSLASRGMTASASSLSRLSTLSYLQTDFLVPADTAAYLTNMYGDWQKPAKDWSIADCKNTQVY</sequence>
<dbReference type="Proteomes" id="UP001257909">
    <property type="component" value="Unassembled WGS sequence"/>
</dbReference>